<organism evidence="1 2">
    <name type="scientific">Treponema ruminis</name>
    <dbReference type="NCBI Taxonomy" id="744515"/>
    <lineage>
        <taxon>Bacteria</taxon>
        <taxon>Pseudomonadati</taxon>
        <taxon>Spirochaetota</taxon>
        <taxon>Spirochaetia</taxon>
        <taxon>Spirochaetales</taxon>
        <taxon>Treponemataceae</taxon>
        <taxon>Treponema</taxon>
    </lineage>
</organism>
<gene>
    <name evidence="1" type="ORF">HNP76_002787</name>
</gene>
<proteinExistence type="predicted"/>
<dbReference type="AlphaFoldDB" id="A0A7W8LNG9"/>
<keyword evidence="2" id="KW-1185">Reference proteome</keyword>
<evidence type="ECO:0000313" key="2">
    <source>
        <dbReference type="Proteomes" id="UP000518887"/>
    </source>
</evidence>
<reference evidence="1 2" key="1">
    <citation type="submission" date="2020-08" db="EMBL/GenBank/DDBJ databases">
        <title>Genomic Encyclopedia of Type Strains, Phase IV (KMG-IV): sequencing the most valuable type-strain genomes for metagenomic binning, comparative biology and taxonomic classification.</title>
        <authorList>
            <person name="Goeker M."/>
        </authorList>
    </citation>
    <scope>NUCLEOTIDE SEQUENCE [LARGE SCALE GENOMIC DNA]</scope>
    <source>
        <strain evidence="1 2">DSM 103462</strain>
    </source>
</reference>
<comment type="caution">
    <text evidence="1">The sequence shown here is derived from an EMBL/GenBank/DDBJ whole genome shotgun (WGS) entry which is preliminary data.</text>
</comment>
<sequence length="278" mass="31684">MKNTTTLRPSPTALLDPKCDSSFKAMFAADTEDSNKALKDFISTILNRNIVDLELMPNEPASEVKDQNQMSFDVSVKFDDGERIDLEIQCRNREYDYAARAEIQAARLLSSSNRKGDNWKTPPAYQISVLNFHFSDDDFPPLEWYNMRRTDGKKLAGKLNVIFFDLIKIHKLIGTPPEKLTKLEKWGLFLSYASDERKKDYIESLIKSEEGLMHAKSSLLTVSQDEINWAIENSIHTAICDYNTQRLNFLEKERKAVERGMAQGMAQGMAEGRAKGLT</sequence>
<dbReference type="Pfam" id="PF12784">
    <property type="entry name" value="PDDEXK_2"/>
    <property type="match status" value="1"/>
</dbReference>
<dbReference type="PANTHER" id="PTHR41317">
    <property type="entry name" value="PD-(D_E)XK NUCLEASE FAMILY TRANSPOSASE"/>
    <property type="match status" value="1"/>
</dbReference>
<protein>
    <recommendedName>
        <fullName evidence="3">Transposase</fullName>
    </recommendedName>
</protein>
<accession>A0A7W8LNG9</accession>
<dbReference type="RefSeq" id="WP_184661576.1">
    <property type="nucleotide sequence ID" value="NZ_CP031518.1"/>
</dbReference>
<evidence type="ECO:0000313" key="1">
    <source>
        <dbReference type="EMBL" id="MBB5227388.1"/>
    </source>
</evidence>
<dbReference type="Proteomes" id="UP000518887">
    <property type="component" value="Unassembled WGS sequence"/>
</dbReference>
<dbReference type="PANTHER" id="PTHR41317:SF1">
    <property type="entry name" value="PD-(D_E)XK NUCLEASE FAMILY TRANSPOSASE"/>
    <property type="match status" value="1"/>
</dbReference>
<dbReference type="EMBL" id="JACHFQ010000010">
    <property type="protein sequence ID" value="MBB5227388.1"/>
    <property type="molecule type" value="Genomic_DNA"/>
</dbReference>
<name>A0A7W8LNG9_9SPIR</name>
<evidence type="ECO:0008006" key="3">
    <source>
        <dbReference type="Google" id="ProtNLM"/>
    </source>
</evidence>